<evidence type="ECO:0008006" key="3">
    <source>
        <dbReference type="Google" id="ProtNLM"/>
    </source>
</evidence>
<dbReference type="RefSeq" id="WP_408585933.1">
    <property type="nucleotide sequence ID" value="NZ_JBDLNU010000001.1"/>
</dbReference>
<protein>
    <recommendedName>
        <fullName evidence="3">DUF4258 domain-containing protein</fullName>
    </recommendedName>
</protein>
<evidence type="ECO:0000313" key="1">
    <source>
        <dbReference type="EMBL" id="MFM1727219.1"/>
    </source>
</evidence>
<dbReference type="Proteomes" id="UP001629744">
    <property type="component" value="Unassembled WGS sequence"/>
</dbReference>
<sequence>MLVNTHLGSSSTSEAMWGLERSGLLHAERGRELLMRLRDGLIIEGAAFFDSAHNQRVTDHVAVWLWLGCGREWVVRLRVANYPDQWPSVVTVHSRGRCESSS</sequence>
<proteinExistence type="predicted"/>
<name>A0ABW9FPR9_9NOCA</name>
<organism evidence="1 2">
    <name type="scientific">Prescottella soli</name>
    <dbReference type="NCBI Taxonomy" id="1543852"/>
    <lineage>
        <taxon>Bacteria</taxon>
        <taxon>Bacillati</taxon>
        <taxon>Actinomycetota</taxon>
        <taxon>Actinomycetes</taxon>
        <taxon>Mycobacteriales</taxon>
        <taxon>Nocardiaceae</taxon>
        <taxon>Prescottella</taxon>
    </lineage>
</organism>
<gene>
    <name evidence="1" type="ORF">ABEU19_000675</name>
</gene>
<reference evidence="1 2" key="1">
    <citation type="submission" date="2023-11" db="EMBL/GenBank/DDBJ databases">
        <authorList>
            <person name="Val-Calvo J."/>
            <person name="Scortti M."/>
            <person name="Vazquez-Boland J."/>
        </authorList>
    </citation>
    <scope>NUCLEOTIDE SEQUENCE [LARGE SCALE GENOMIC DNA]</scope>
    <source>
        <strain evidence="1 2">DSM 46662</strain>
    </source>
</reference>
<accession>A0ABW9FPR9</accession>
<keyword evidence="2" id="KW-1185">Reference proteome</keyword>
<dbReference type="EMBL" id="JBDLNU010000001">
    <property type="protein sequence ID" value="MFM1727219.1"/>
    <property type="molecule type" value="Genomic_DNA"/>
</dbReference>
<evidence type="ECO:0000313" key="2">
    <source>
        <dbReference type="Proteomes" id="UP001629744"/>
    </source>
</evidence>
<comment type="caution">
    <text evidence="1">The sequence shown here is derived from an EMBL/GenBank/DDBJ whole genome shotgun (WGS) entry which is preliminary data.</text>
</comment>